<dbReference type="GO" id="GO:0005634">
    <property type="term" value="C:nucleus"/>
    <property type="evidence" value="ECO:0007669"/>
    <property type="project" value="TreeGrafter"/>
</dbReference>
<dbReference type="InterPro" id="IPR014001">
    <property type="entry name" value="Helicase_ATP-bd"/>
</dbReference>
<dbReference type="PANTHER" id="PTHR12131:SF7">
    <property type="entry name" value="EXOSOME RNA HELICASE MTR4"/>
    <property type="match status" value="1"/>
</dbReference>
<evidence type="ECO:0000256" key="2">
    <source>
        <dbReference type="ARBA" id="ARBA00022801"/>
    </source>
</evidence>
<dbReference type="PANTHER" id="PTHR12131">
    <property type="entry name" value="ATP-DEPENDENT RNA AND DNA HELICASE"/>
    <property type="match status" value="1"/>
</dbReference>
<dbReference type="GO" id="GO:0016787">
    <property type="term" value="F:hydrolase activity"/>
    <property type="evidence" value="ECO:0007669"/>
    <property type="project" value="UniProtKB-KW"/>
</dbReference>
<keyword evidence="3" id="KW-0347">Helicase</keyword>
<sequence>MSLSKPLKVNNFINFQSENCFHKVFVPETNEYQKIDPHGKPDIGFHKYTLDNFQTIAAKVVDSGESVMVSAHTSPEKTAITEYAISTALKKGKKILFTAPTKALLNQKLSDFTKKFGIKVGIMTGDNSQDTNSPILIVTTEILRNMLIYKSGLLKDVLYVIYDECHFIGNETRDHVWEISIMLLPTNIAMFLLSATMVNNDHIANWIATTQGRNMHVVGTCMRPVPLKFMVFSVTNREAYIIKTGNNDVDEYRIHKTMAERNNMYTGKKELKSTVNYIVNKNAYPCIIYSPNKSKCETYANYLDSMNFLNDDESKLIDKLIRCVTNEVRNDHKCLEKLFEYQRFYEQGIFIYYSNLFLAIKEFTEVCIEEGLAKFICTTETLGTNLNLPVKTVVFTSLRKFDGVERRRFLVSEFLQMAERAGRRGKDSIGNVIAIPSIACHEDDFKNLVKSTSNEITSNFKLDYNMILLLDLYVTKATKFIQRSLKAYQKGNIKEEVAKIKGMRKILVAREFLDNEGSITKKGCILRRLRNIRHDIVLADVISNELLPSSDKYKLLDVLCFFITNKSKEKITSKIEEYPVHIECIKNIFKEIFVCEEYYRVQSKDASFTFRINDYASPLKSLVMGKSLENVASTYELYAPELLKVVKELLNLIKTIIKIDEMDNGVINLLIKINDSLNEMLKNDNSKLYY</sequence>
<dbReference type="STRING" id="131310.A0A0N4ZJD7"/>
<dbReference type="Pfam" id="PF00270">
    <property type="entry name" value="DEAD"/>
    <property type="match status" value="1"/>
</dbReference>
<proteinExistence type="predicted"/>
<dbReference type="GO" id="GO:0005524">
    <property type="term" value="F:ATP binding"/>
    <property type="evidence" value="ECO:0007669"/>
    <property type="project" value="UniProtKB-KW"/>
</dbReference>
<dbReference type="SUPFAM" id="SSF52540">
    <property type="entry name" value="P-loop containing nucleoside triphosphate hydrolases"/>
    <property type="match status" value="1"/>
</dbReference>
<dbReference type="Gene3D" id="1.10.3380.30">
    <property type="match status" value="1"/>
</dbReference>
<name>A0A0N4ZJD7_PARTI</name>
<keyword evidence="1" id="KW-0547">Nucleotide-binding</keyword>
<keyword evidence="2" id="KW-0378">Hydrolase</keyword>
<dbReference type="InterPro" id="IPR011545">
    <property type="entry name" value="DEAD/DEAH_box_helicase_dom"/>
</dbReference>
<dbReference type="SMART" id="SM00490">
    <property type="entry name" value="HELICc"/>
    <property type="match status" value="1"/>
</dbReference>
<accession>A0A0N4ZJD7</accession>
<keyword evidence="6" id="KW-1185">Reference proteome</keyword>
<dbReference type="AlphaFoldDB" id="A0A0N4ZJD7"/>
<dbReference type="InterPro" id="IPR027417">
    <property type="entry name" value="P-loop_NTPase"/>
</dbReference>
<dbReference type="PROSITE" id="PS51192">
    <property type="entry name" value="HELICASE_ATP_BIND_1"/>
    <property type="match status" value="1"/>
</dbReference>
<evidence type="ECO:0000256" key="3">
    <source>
        <dbReference type="ARBA" id="ARBA00022806"/>
    </source>
</evidence>
<reference evidence="7" key="1">
    <citation type="submission" date="2017-02" db="UniProtKB">
        <authorList>
            <consortium name="WormBaseParasite"/>
        </authorList>
    </citation>
    <scope>IDENTIFICATION</scope>
</reference>
<dbReference type="WBParaSite" id="PTRK_0000805800.1">
    <property type="protein sequence ID" value="PTRK_0000805800.1"/>
    <property type="gene ID" value="PTRK_0000805800"/>
</dbReference>
<evidence type="ECO:0000256" key="1">
    <source>
        <dbReference type="ARBA" id="ARBA00022741"/>
    </source>
</evidence>
<dbReference type="InterPro" id="IPR001650">
    <property type="entry name" value="Helicase_C-like"/>
</dbReference>
<dbReference type="SMART" id="SM00487">
    <property type="entry name" value="DEXDc"/>
    <property type="match status" value="1"/>
</dbReference>
<organism evidence="6 7">
    <name type="scientific">Parastrongyloides trichosuri</name>
    <name type="common">Possum-specific nematode worm</name>
    <dbReference type="NCBI Taxonomy" id="131310"/>
    <lineage>
        <taxon>Eukaryota</taxon>
        <taxon>Metazoa</taxon>
        <taxon>Ecdysozoa</taxon>
        <taxon>Nematoda</taxon>
        <taxon>Chromadorea</taxon>
        <taxon>Rhabditida</taxon>
        <taxon>Tylenchina</taxon>
        <taxon>Panagrolaimomorpha</taxon>
        <taxon>Strongyloidoidea</taxon>
        <taxon>Strongyloididae</taxon>
        <taxon>Parastrongyloides</taxon>
    </lineage>
</organism>
<dbReference type="GO" id="GO:0003676">
    <property type="term" value="F:nucleic acid binding"/>
    <property type="evidence" value="ECO:0007669"/>
    <property type="project" value="InterPro"/>
</dbReference>
<evidence type="ECO:0000313" key="6">
    <source>
        <dbReference type="Proteomes" id="UP000038045"/>
    </source>
</evidence>
<dbReference type="GO" id="GO:0004386">
    <property type="term" value="F:helicase activity"/>
    <property type="evidence" value="ECO:0007669"/>
    <property type="project" value="UniProtKB-KW"/>
</dbReference>
<dbReference type="GO" id="GO:0000460">
    <property type="term" value="P:maturation of 5.8S rRNA"/>
    <property type="evidence" value="ECO:0007669"/>
    <property type="project" value="TreeGrafter"/>
</dbReference>
<feature type="domain" description="Helicase ATP-binding" evidence="5">
    <location>
        <begin position="58"/>
        <end position="215"/>
    </location>
</feature>
<dbReference type="Gene3D" id="3.40.50.300">
    <property type="entry name" value="P-loop containing nucleotide triphosphate hydrolases"/>
    <property type="match status" value="2"/>
</dbReference>
<evidence type="ECO:0000313" key="7">
    <source>
        <dbReference type="WBParaSite" id="PTRK_0000805800.1"/>
    </source>
</evidence>
<evidence type="ECO:0000259" key="5">
    <source>
        <dbReference type="PROSITE" id="PS51192"/>
    </source>
</evidence>
<keyword evidence="4" id="KW-0067">ATP-binding</keyword>
<dbReference type="InterPro" id="IPR050699">
    <property type="entry name" value="RNA-DNA_Helicase"/>
</dbReference>
<evidence type="ECO:0000256" key="4">
    <source>
        <dbReference type="ARBA" id="ARBA00022840"/>
    </source>
</evidence>
<dbReference type="Proteomes" id="UP000038045">
    <property type="component" value="Unplaced"/>
</dbReference>
<protein>
    <submittedName>
        <fullName evidence="7">Helicase ATP-binding domain-containing protein</fullName>
    </submittedName>
</protein>